<comment type="caution">
    <text evidence="2">The sequence shown here is derived from an EMBL/GenBank/DDBJ whole genome shotgun (WGS) entry which is preliminary data.</text>
</comment>
<evidence type="ECO:0000313" key="5">
    <source>
        <dbReference type="Proteomes" id="UP000321514"/>
    </source>
</evidence>
<dbReference type="AlphaFoldDB" id="A0A511SXJ6"/>
<protein>
    <recommendedName>
        <fullName evidence="6">Immunity protein 52 domain-containing protein</fullName>
    </recommendedName>
</protein>
<sequence>MTAKGRLLVSVYAPALTGDDGRTLAAVRGMEKALPGLRLEWEVSKDGQPIALPRRDAWLSEAATRGKFPLLCNGDERNPVTISGLQRPARPLPDGQPQLQVHAKLPLDSTTLAVAAAVLEGAAEGTRSFWGHASPSGYGSEVAQQMRSSEHGPERSPRGLPMLLPPEELRSPEIPHYLAWINYWSAATARAIGFPDPARDAALLTRARRTASGGWVVQLTDPPLDLDNINHLDVLRRVYERFPGVGGRATP</sequence>
<dbReference type="InterPro" id="IPR045997">
    <property type="entry name" value="DUF5953"/>
</dbReference>
<dbReference type="Pfam" id="PF19378">
    <property type="entry name" value="DUF5953"/>
    <property type="match status" value="1"/>
</dbReference>
<dbReference type="Proteomes" id="UP000183760">
    <property type="component" value="Unassembled WGS sequence"/>
</dbReference>
<dbReference type="OrthoDB" id="5501772at2"/>
<evidence type="ECO:0000313" key="2">
    <source>
        <dbReference type="EMBL" id="GEN06635.1"/>
    </source>
</evidence>
<dbReference type="Proteomes" id="UP000321514">
    <property type="component" value="Unassembled WGS sequence"/>
</dbReference>
<evidence type="ECO:0000256" key="1">
    <source>
        <dbReference type="SAM" id="MobiDB-lite"/>
    </source>
</evidence>
<keyword evidence="4" id="KW-1185">Reference proteome</keyword>
<feature type="region of interest" description="Disordered" evidence="1">
    <location>
        <begin position="139"/>
        <end position="160"/>
    </location>
</feature>
<dbReference type="EMBL" id="FOIB01000004">
    <property type="protein sequence ID" value="SEU07363.1"/>
    <property type="molecule type" value="Genomic_DNA"/>
</dbReference>
<reference evidence="3 4" key="1">
    <citation type="submission" date="2016-10" db="EMBL/GenBank/DDBJ databases">
        <authorList>
            <person name="Varghese N."/>
            <person name="Submissions S."/>
        </authorList>
    </citation>
    <scope>NUCLEOTIDE SEQUENCE [LARGE SCALE GENOMIC DNA]</scope>
    <source>
        <strain evidence="3 4">DSM 16525</strain>
    </source>
</reference>
<reference evidence="2 5" key="2">
    <citation type="submission" date="2019-07" db="EMBL/GenBank/DDBJ databases">
        <title>Whole genome shotgun sequence of Myxococcus fulvus NBRC 100333.</title>
        <authorList>
            <person name="Hosoyama A."/>
            <person name="Uohara A."/>
            <person name="Ohji S."/>
            <person name="Ichikawa N."/>
        </authorList>
    </citation>
    <scope>NUCLEOTIDE SEQUENCE [LARGE SCALE GENOMIC DNA]</scope>
    <source>
        <strain evidence="2 5">NBRC 100333</strain>
    </source>
</reference>
<evidence type="ECO:0008006" key="6">
    <source>
        <dbReference type="Google" id="ProtNLM"/>
    </source>
</evidence>
<accession>A0A511SXJ6</accession>
<dbReference type="EMBL" id="BJXR01000017">
    <property type="protein sequence ID" value="GEN06635.1"/>
    <property type="molecule type" value="Genomic_DNA"/>
</dbReference>
<name>A0A511SXJ6_MYXFU</name>
<evidence type="ECO:0000313" key="4">
    <source>
        <dbReference type="Proteomes" id="UP000183760"/>
    </source>
</evidence>
<proteinExistence type="predicted"/>
<gene>
    <name evidence="2" type="ORF">MFU01_16720</name>
    <name evidence="3" type="ORF">SAMN05443572_104731</name>
</gene>
<organism evidence="2 5">
    <name type="scientific">Myxococcus fulvus</name>
    <dbReference type="NCBI Taxonomy" id="33"/>
    <lineage>
        <taxon>Bacteria</taxon>
        <taxon>Pseudomonadati</taxon>
        <taxon>Myxococcota</taxon>
        <taxon>Myxococcia</taxon>
        <taxon>Myxococcales</taxon>
        <taxon>Cystobacterineae</taxon>
        <taxon>Myxococcaceae</taxon>
        <taxon>Myxococcus</taxon>
    </lineage>
</organism>
<evidence type="ECO:0000313" key="3">
    <source>
        <dbReference type="EMBL" id="SEU07363.1"/>
    </source>
</evidence>
<feature type="compositionally biased region" description="Basic and acidic residues" evidence="1">
    <location>
        <begin position="148"/>
        <end position="157"/>
    </location>
</feature>
<dbReference type="RefSeq" id="WP_074954545.1">
    <property type="nucleotide sequence ID" value="NZ_BJXR01000017.1"/>
</dbReference>